<dbReference type="GO" id="GO:0006893">
    <property type="term" value="P:Golgi to plasma membrane transport"/>
    <property type="evidence" value="ECO:0007669"/>
    <property type="project" value="UniProtKB-ARBA"/>
</dbReference>
<dbReference type="Proteomes" id="UP000008988">
    <property type="component" value="Unassembled WGS sequence"/>
</dbReference>
<evidence type="ECO:0000313" key="2">
    <source>
        <dbReference type="Proteomes" id="UP000008988"/>
    </source>
</evidence>
<proteinExistence type="predicted"/>
<comment type="caution">
    <text evidence="1">The sequence shown here is derived from an EMBL/GenBank/DDBJ whole genome shotgun (WGS) entry which is preliminary data.</text>
</comment>
<feature type="non-terminal residue" evidence="1">
    <location>
        <position position="1"/>
    </location>
</feature>
<gene>
    <name evidence="1" type="ORF">AWRI1631_133760</name>
</gene>
<dbReference type="PANTHER" id="PTHR31975:SF1">
    <property type="entry name" value="BUD SITE SELECTION PROTEIN 7-RELATED"/>
    <property type="match status" value="1"/>
</dbReference>
<organism evidence="1 2">
    <name type="scientific">Saccharomyces cerevisiae (strain AWRI1631)</name>
    <name type="common">Baker's yeast</name>
    <dbReference type="NCBI Taxonomy" id="545124"/>
    <lineage>
        <taxon>Eukaryota</taxon>
        <taxon>Fungi</taxon>
        <taxon>Dikarya</taxon>
        <taxon>Ascomycota</taxon>
        <taxon>Saccharomycotina</taxon>
        <taxon>Saccharomycetes</taxon>
        <taxon>Saccharomycetales</taxon>
        <taxon>Saccharomycetaceae</taxon>
        <taxon>Saccharomyces</taxon>
    </lineage>
</organism>
<reference evidence="1 2" key="1">
    <citation type="journal article" date="2008" name="FEMS Yeast Res.">
        <title>Comparative genome analysis of a Saccharomyces cerevisiae wine strain.</title>
        <authorList>
            <person name="Borneman A.R."/>
            <person name="Forgan A.H."/>
            <person name="Pretorius I.S."/>
            <person name="Chambers P.J."/>
        </authorList>
    </citation>
    <scope>NUCLEOTIDE SEQUENCE [LARGE SCALE GENOMIC DNA]</scope>
    <source>
        <strain evidence="1 2">AWRI1631</strain>
    </source>
</reference>
<evidence type="ECO:0000313" key="1">
    <source>
        <dbReference type="EMBL" id="EDZ69983.1"/>
    </source>
</evidence>
<name>B5VQ06_YEAS6</name>
<dbReference type="PANTHER" id="PTHR31975">
    <property type="entry name" value="BUD SITE SELECTION PROTEIN 7-RELATED"/>
    <property type="match status" value="1"/>
</dbReference>
<accession>B5VQ06</accession>
<protein>
    <submittedName>
        <fullName evidence="1">YMR237Wp-like protein</fullName>
    </submittedName>
</protein>
<dbReference type="InterPro" id="IPR011990">
    <property type="entry name" value="TPR-like_helical_dom_sf"/>
</dbReference>
<dbReference type="EMBL" id="ABSV01001888">
    <property type="protein sequence ID" value="EDZ69983.1"/>
    <property type="molecule type" value="Genomic_DNA"/>
</dbReference>
<dbReference type="InterPro" id="IPR015374">
    <property type="entry name" value="ChAPs"/>
</dbReference>
<dbReference type="Pfam" id="PF09295">
    <property type="entry name" value="ChAPs"/>
    <property type="match status" value="1"/>
</dbReference>
<dbReference type="AlphaFoldDB" id="B5VQ06"/>
<dbReference type="GO" id="GO:0034044">
    <property type="term" value="C:exomer complex"/>
    <property type="evidence" value="ECO:0007669"/>
    <property type="project" value="TreeGrafter"/>
</dbReference>
<sequence length="258" mass="29907">NLSASSLKSTFQLAYKLLTEIVQITGWEQLLKYRSKIFVMEDEYQGSTSSIDEAEVRGNDISKMRSKRLCERWLDNLFMLLYEDLKTYTDWQSEQLYFDAQNSKYHKLTVEWELFGLCAKRLGHLPEAAKAFQIGLSQRFSPVCAKNLLQFYIDEHKRIRRDSVSANSELTSSQILSSINDIDSSIIDLVVKICCWNHRWYIEFSIILIDALSVAVQDMGITKVHNEIASRFSDPVAQLIDDNILNFLKNFTNDTFDN</sequence>
<dbReference type="Gene3D" id="1.25.40.10">
    <property type="entry name" value="Tetratricopeptide repeat domain"/>
    <property type="match status" value="1"/>
</dbReference>